<name>A0ABR2Q130_9ROSI</name>
<protein>
    <recommendedName>
        <fullName evidence="2">GIR1-like zinc ribbon domain-containing protein</fullName>
    </recommendedName>
</protein>
<dbReference type="InterPro" id="IPR056440">
    <property type="entry name" value="Zn-ribbon_GIR1"/>
</dbReference>
<gene>
    <name evidence="3" type="ORF">V6N11_045479</name>
</gene>
<feature type="region of interest" description="Disordered" evidence="1">
    <location>
        <begin position="125"/>
        <end position="152"/>
    </location>
</feature>
<dbReference type="InterPro" id="IPR055281">
    <property type="entry name" value="GIR1-2/SIED1"/>
</dbReference>
<accession>A0ABR2Q130</accession>
<dbReference type="PANTHER" id="PTHR33177">
    <property type="entry name" value="PUTATIVE-RELATED"/>
    <property type="match status" value="1"/>
</dbReference>
<dbReference type="Proteomes" id="UP001396334">
    <property type="component" value="Unassembled WGS sequence"/>
</dbReference>
<keyword evidence="4" id="KW-1185">Reference proteome</keyword>
<dbReference type="Pfam" id="PF24747">
    <property type="entry name" value="Zn-ribbon_GIR1"/>
    <property type="match status" value="1"/>
</dbReference>
<organism evidence="3 4">
    <name type="scientific">Hibiscus sabdariffa</name>
    <name type="common">roselle</name>
    <dbReference type="NCBI Taxonomy" id="183260"/>
    <lineage>
        <taxon>Eukaryota</taxon>
        <taxon>Viridiplantae</taxon>
        <taxon>Streptophyta</taxon>
        <taxon>Embryophyta</taxon>
        <taxon>Tracheophyta</taxon>
        <taxon>Spermatophyta</taxon>
        <taxon>Magnoliopsida</taxon>
        <taxon>eudicotyledons</taxon>
        <taxon>Gunneridae</taxon>
        <taxon>Pentapetalae</taxon>
        <taxon>rosids</taxon>
        <taxon>malvids</taxon>
        <taxon>Malvales</taxon>
        <taxon>Malvaceae</taxon>
        <taxon>Malvoideae</taxon>
        <taxon>Hibiscus</taxon>
    </lineage>
</organism>
<dbReference type="PANTHER" id="PTHR33177:SF77">
    <property type="entry name" value="LITAF DOMAIN-CONTAINING PROTEIN"/>
    <property type="match status" value="1"/>
</dbReference>
<feature type="domain" description="GIR1-like zinc ribbon" evidence="2">
    <location>
        <begin position="166"/>
        <end position="199"/>
    </location>
</feature>
<evidence type="ECO:0000313" key="4">
    <source>
        <dbReference type="Proteomes" id="UP001396334"/>
    </source>
</evidence>
<proteinExistence type="predicted"/>
<feature type="compositionally biased region" description="Low complexity" evidence="1">
    <location>
        <begin position="132"/>
        <end position="141"/>
    </location>
</feature>
<dbReference type="EMBL" id="JBBPBN010000047">
    <property type="protein sequence ID" value="KAK8994387.1"/>
    <property type="molecule type" value="Genomic_DNA"/>
</dbReference>
<sequence>MASPMKQESWSGDVKPSITSLNSTAILPVKTEPPSPNNNEIIRVNLPMKTEGSHTNPSPNDYEIVRANRFNLSMKNEGSSSNNEEYRVGDVIQGNFTGTGEEENKINVDLNVQLLPQEVRVTDRFSSNRPEISSTSISISSNMPLNNQDSSNEEVEVSDATVEEPSLVVMGCSYCLMYVMVSEVEPRCPRCRTSDLIDIFRPKFAKRSRRV</sequence>
<evidence type="ECO:0000256" key="1">
    <source>
        <dbReference type="SAM" id="MobiDB-lite"/>
    </source>
</evidence>
<evidence type="ECO:0000259" key="2">
    <source>
        <dbReference type="Pfam" id="PF24747"/>
    </source>
</evidence>
<comment type="caution">
    <text evidence="3">The sequence shown here is derived from an EMBL/GenBank/DDBJ whole genome shotgun (WGS) entry which is preliminary data.</text>
</comment>
<reference evidence="3 4" key="1">
    <citation type="journal article" date="2024" name="G3 (Bethesda)">
        <title>Genome assembly of Hibiscus sabdariffa L. provides insights into metabolisms of medicinal natural products.</title>
        <authorList>
            <person name="Kim T."/>
        </authorList>
    </citation>
    <scope>NUCLEOTIDE SEQUENCE [LARGE SCALE GENOMIC DNA]</scope>
    <source>
        <strain evidence="3">TK-2024</strain>
        <tissue evidence="3">Old leaves</tissue>
    </source>
</reference>
<evidence type="ECO:0000313" key="3">
    <source>
        <dbReference type="EMBL" id="KAK8994387.1"/>
    </source>
</evidence>